<dbReference type="CDD" id="cd14066">
    <property type="entry name" value="STKc_IRAK"/>
    <property type="match status" value="1"/>
</dbReference>
<dbReference type="Gene3D" id="3.30.200.20">
    <property type="entry name" value="Phosphorylase Kinase, domain 1"/>
    <property type="match status" value="1"/>
</dbReference>
<keyword evidence="9 14" id="KW-1133">Transmembrane helix</keyword>
<dbReference type="InterPro" id="IPR008271">
    <property type="entry name" value="Ser/Thr_kinase_AS"/>
</dbReference>
<keyword evidence="8 12" id="KW-0067">ATP-binding</keyword>
<dbReference type="GO" id="GO:0016020">
    <property type="term" value="C:membrane"/>
    <property type="evidence" value="ECO:0007669"/>
    <property type="project" value="UniProtKB-SubCell"/>
</dbReference>
<name>A0A822ZHX6_NELNU</name>
<dbReference type="GO" id="GO:0005509">
    <property type="term" value="F:calcium ion binding"/>
    <property type="evidence" value="ECO:0007669"/>
    <property type="project" value="InterPro"/>
</dbReference>
<keyword evidence="17" id="KW-1185">Reference proteome</keyword>
<keyword evidence="4 14" id="KW-0812">Transmembrane</keyword>
<dbReference type="SUPFAM" id="SSF57196">
    <property type="entry name" value="EGF/Laminin"/>
    <property type="match status" value="1"/>
</dbReference>
<dbReference type="Pfam" id="PF00069">
    <property type="entry name" value="Pkinase"/>
    <property type="match status" value="1"/>
</dbReference>
<feature type="transmembrane region" description="Helical" evidence="14">
    <location>
        <begin position="51"/>
        <end position="75"/>
    </location>
</feature>
<gene>
    <name evidence="16" type="ORF">HUJ06_000866</name>
</gene>
<evidence type="ECO:0000256" key="12">
    <source>
        <dbReference type="PROSITE-ProRule" id="PRU10141"/>
    </source>
</evidence>
<dbReference type="InterPro" id="IPR000719">
    <property type="entry name" value="Prot_kinase_dom"/>
</dbReference>
<keyword evidence="5" id="KW-0732">Signal</keyword>
<dbReference type="Gene3D" id="1.10.510.10">
    <property type="entry name" value="Transferase(Phosphotransferase) domain 1"/>
    <property type="match status" value="1"/>
</dbReference>
<evidence type="ECO:0000256" key="14">
    <source>
        <dbReference type="SAM" id="Phobius"/>
    </source>
</evidence>
<dbReference type="SMART" id="SM00220">
    <property type="entry name" value="S_TKc"/>
    <property type="match status" value="1"/>
</dbReference>
<feature type="domain" description="Protein kinase" evidence="15">
    <location>
        <begin position="127"/>
        <end position="409"/>
    </location>
</feature>
<dbReference type="GO" id="GO:0005524">
    <property type="term" value="F:ATP binding"/>
    <property type="evidence" value="ECO:0007669"/>
    <property type="project" value="UniProtKB-UniRule"/>
</dbReference>
<organism evidence="16 17">
    <name type="scientific">Nelumbo nucifera</name>
    <name type="common">Sacred lotus</name>
    <dbReference type="NCBI Taxonomy" id="4432"/>
    <lineage>
        <taxon>Eukaryota</taxon>
        <taxon>Viridiplantae</taxon>
        <taxon>Streptophyta</taxon>
        <taxon>Embryophyta</taxon>
        <taxon>Tracheophyta</taxon>
        <taxon>Spermatophyta</taxon>
        <taxon>Magnoliopsida</taxon>
        <taxon>Proteales</taxon>
        <taxon>Nelumbonaceae</taxon>
        <taxon>Nelumbo</taxon>
    </lineage>
</organism>
<dbReference type="Proteomes" id="UP000607653">
    <property type="component" value="Unassembled WGS sequence"/>
</dbReference>
<evidence type="ECO:0000256" key="6">
    <source>
        <dbReference type="ARBA" id="ARBA00022741"/>
    </source>
</evidence>
<evidence type="ECO:0000313" key="16">
    <source>
        <dbReference type="EMBL" id="DAD42636.1"/>
    </source>
</evidence>
<dbReference type="InterPro" id="IPR017441">
    <property type="entry name" value="Protein_kinase_ATP_BS"/>
</dbReference>
<dbReference type="GO" id="GO:0004674">
    <property type="term" value="F:protein serine/threonine kinase activity"/>
    <property type="evidence" value="ECO:0007669"/>
    <property type="project" value="UniProtKB-KW"/>
</dbReference>
<dbReference type="AlphaFoldDB" id="A0A822ZHX6"/>
<evidence type="ECO:0000259" key="15">
    <source>
        <dbReference type="PROSITE" id="PS50011"/>
    </source>
</evidence>
<keyword evidence="2 13" id="KW-0723">Serine/threonine-protein kinase</keyword>
<dbReference type="PROSITE" id="PS00108">
    <property type="entry name" value="PROTEIN_KINASE_ST"/>
    <property type="match status" value="1"/>
</dbReference>
<reference evidence="16 17" key="1">
    <citation type="journal article" date="2020" name="Mol. Biol. Evol.">
        <title>Distinct Expression and Methylation Patterns for Genes with Different Fates following a Single Whole-Genome Duplication in Flowering Plants.</title>
        <authorList>
            <person name="Shi T."/>
            <person name="Rahmani R.S."/>
            <person name="Gugger P.F."/>
            <person name="Wang M."/>
            <person name="Li H."/>
            <person name="Zhang Y."/>
            <person name="Li Z."/>
            <person name="Wang Q."/>
            <person name="Van de Peer Y."/>
            <person name="Marchal K."/>
            <person name="Chen J."/>
        </authorList>
    </citation>
    <scope>NUCLEOTIDE SEQUENCE [LARGE SCALE GENOMIC DNA]</scope>
    <source>
        <tissue evidence="16">Leaf</tissue>
    </source>
</reference>
<evidence type="ECO:0000256" key="9">
    <source>
        <dbReference type="ARBA" id="ARBA00022989"/>
    </source>
</evidence>
<keyword evidence="11" id="KW-1015">Disulfide bond</keyword>
<dbReference type="FunFam" id="1.10.510.10:FF:000084">
    <property type="entry name" value="Wall-associated receptor kinase 2"/>
    <property type="match status" value="1"/>
</dbReference>
<dbReference type="GO" id="GO:0007166">
    <property type="term" value="P:cell surface receptor signaling pathway"/>
    <property type="evidence" value="ECO:0007669"/>
    <property type="project" value="InterPro"/>
</dbReference>
<evidence type="ECO:0000256" key="3">
    <source>
        <dbReference type="ARBA" id="ARBA00022679"/>
    </source>
</evidence>
<comment type="similarity">
    <text evidence="13">Belongs to the protein kinase superfamily.</text>
</comment>
<dbReference type="PROSITE" id="PS50011">
    <property type="entry name" value="PROTEIN_KINASE_DOM"/>
    <property type="match status" value="1"/>
</dbReference>
<dbReference type="Gene3D" id="2.10.25.10">
    <property type="entry name" value="Laminin"/>
    <property type="match status" value="1"/>
</dbReference>
<dbReference type="InterPro" id="IPR011009">
    <property type="entry name" value="Kinase-like_dom_sf"/>
</dbReference>
<dbReference type="InterPro" id="IPR045274">
    <property type="entry name" value="WAK-like"/>
</dbReference>
<dbReference type="PANTHER" id="PTHR27005">
    <property type="entry name" value="WALL-ASSOCIATED RECEPTOR KINASE-LIKE 21"/>
    <property type="match status" value="1"/>
</dbReference>
<keyword evidence="3" id="KW-0808">Transferase</keyword>
<evidence type="ECO:0000256" key="5">
    <source>
        <dbReference type="ARBA" id="ARBA00022729"/>
    </source>
</evidence>
<protein>
    <recommendedName>
        <fullName evidence="15">Protein kinase domain-containing protein</fullName>
    </recommendedName>
</protein>
<evidence type="ECO:0000256" key="8">
    <source>
        <dbReference type="ARBA" id="ARBA00022840"/>
    </source>
</evidence>
<evidence type="ECO:0000256" key="10">
    <source>
        <dbReference type="ARBA" id="ARBA00023136"/>
    </source>
</evidence>
<keyword evidence="7" id="KW-0418">Kinase</keyword>
<evidence type="ECO:0000256" key="2">
    <source>
        <dbReference type="ARBA" id="ARBA00022527"/>
    </source>
</evidence>
<keyword evidence="6 12" id="KW-0547">Nucleotide-binding</keyword>
<dbReference type="PANTHER" id="PTHR27005:SF283">
    <property type="entry name" value="OS02G0633066 PROTEIN"/>
    <property type="match status" value="1"/>
</dbReference>
<sequence length="449" mass="50248">MGCNPTKNDCSDICINTPGSYNCSCPPGTEGDGRKHGRSCVAPPHALKQSMLIRVTTGTGLGILFLLIGSAWLYWGYQKRKIINLREKFFKQNGGLLLKQQLSSHDTTVEVAKIFTADELEKATDNYDESRILGRGGYGIVYKGILSDNRMVAIKKSRIVDEGQFEQFINEVVILSQIHHKNVVKLLGCCLETEVPLLVCEFVSNGTLFHHIHDEGHKSSISWENRLRIATETAVALDYLHSAASPPIIHRDIKSSNILLDENYMAKVSDFGASRLVPLDQTQFTTLVQGTLGYLDPEYFHTSQLTEESDVYSFGIILVELLTGRKALEFERPEKERNLATHFVTSMKEDNVSEILEGRVLNECSKNQLQEVAQLAKRCLSVKGEERPTMKEVAMELVGLKTSNKHPWVEQNLEETEYLLGETSVSNNGNNIVYDSLKNQVVIPLDSGR</sequence>
<evidence type="ECO:0000313" key="17">
    <source>
        <dbReference type="Proteomes" id="UP000607653"/>
    </source>
</evidence>
<dbReference type="FunFam" id="3.30.200.20:FF:000043">
    <property type="entry name" value="Wall-associated receptor kinase 2"/>
    <property type="match status" value="1"/>
</dbReference>
<feature type="binding site" evidence="12">
    <location>
        <position position="156"/>
    </location>
    <ligand>
        <name>ATP</name>
        <dbReference type="ChEBI" id="CHEBI:30616"/>
    </ligand>
</feature>
<comment type="caution">
    <text evidence="16">The sequence shown here is derived from an EMBL/GenBank/DDBJ whole genome shotgun (WGS) entry which is preliminary data.</text>
</comment>
<keyword evidence="10 14" id="KW-0472">Membrane</keyword>
<evidence type="ECO:0000256" key="4">
    <source>
        <dbReference type="ARBA" id="ARBA00022692"/>
    </source>
</evidence>
<dbReference type="SUPFAM" id="SSF56112">
    <property type="entry name" value="Protein kinase-like (PK-like)"/>
    <property type="match status" value="1"/>
</dbReference>
<dbReference type="InterPro" id="IPR001881">
    <property type="entry name" value="EGF-like_Ca-bd_dom"/>
</dbReference>
<evidence type="ECO:0000256" key="11">
    <source>
        <dbReference type="ARBA" id="ARBA00023157"/>
    </source>
</evidence>
<proteinExistence type="inferred from homology"/>
<comment type="subcellular location">
    <subcellularLocation>
        <location evidence="1">Membrane</location>
        <topology evidence="1">Single-pass type I membrane protein</topology>
    </subcellularLocation>
</comment>
<evidence type="ECO:0000256" key="1">
    <source>
        <dbReference type="ARBA" id="ARBA00004479"/>
    </source>
</evidence>
<accession>A0A822ZHX6</accession>
<dbReference type="PROSITE" id="PS00107">
    <property type="entry name" value="PROTEIN_KINASE_ATP"/>
    <property type="match status" value="1"/>
</dbReference>
<dbReference type="EMBL" id="DUZY01000006">
    <property type="protein sequence ID" value="DAD42636.1"/>
    <property type="molecule type" value="Genomic_DNA"/>
</dbReference>
<evidence type="ECO:0000256" key="13">
    <source>
        <dbReference type="RuleBase" id="RU000304"/>
    </source>
</evidence>
<evidence type="ECO:0000256" key="7">
    <source>
        <dbReference type="ARBA" id="ARBA00022777"/>
    </source>
</evidence>
<dbReference type="CDD" id="cd00054">
    <property type="entry name" value="EGF_CA"/>
    <property type="match status" value="1"/>
</dbReference>
<dbReference type="SMART" id="SM00179">
    <property type="entry name" value="EGF_CA"/>
    <property type="match status" value="1"/>
</dbReference>